<evidence type="ECO:0000313" key="1">
    <source>
        <dbReference type="EMBL" id="MCD9637947.1"/>
    </source>
</evidence>
<dbReference type="Proteomes" id="UP000823775">
    <property type="component" value="Unassembled WGS sequence"/>
</dbReference>
<keyword evidence="2" id="KW-1185">Reference proteome</keyword>
<evidence type="ECO:0000313" key="2">
    <source>
        <dbReference type="Proteomes" id="UP000823775"/>
    </source>
</evidence>
<proteinExistence type="predicted"/>
<dbReference type="EMBL" id="JACEIK010002585">
    <property type="protein sequence ID" value="MCD9637947.1"/>
    <property type="molecule type" value="Genomic_DNA"/>
</dbReference>
<accession>A0ABS8UUF1</accession>
<comment type="caution">
    <text evidence="1">The sequence shown here is derived from an EMBL/GenBank/DDBJ whole genome shotgun (WGS) entry which is preliminary data.</text>
</comment>
<gene>
    <name evidence="1" type="ORF">HAX54_021498</name>
</gene>
<reference evidence="1 2" key="1">
    <citation type="journal article" date="2021" name="BMC Genomics">
        <title>Datura genome reveals duplications of psychoactive alkaloid biosynthetic genes and high mutation rate following tissue culture.</title>
        <authorList>
            <person name="Rajewski A."/>
            <person name="Carter-House D."/>
            <person name="Stajich J."/>
            <person name="Litt A."/>
        </authorList>
    </citation>
    <scope>NUCLEOTIDE SEQUENCE [LARGE SCALE GENOMIC DNA]</scope>
    <source>
        <strain evidence="1">AR-01</strain>
    </source>
</reference>
<organism evidence="1 2">
    <name type="scientific">Datura stramonium</name>
    <name type="common">Jimsonweed</name>
    <name type="synonym">Common thornapple</name>
    <dbReference type="NCBI Taxonomy" id="4076"/>
    <lineage>
        <taxon>Eukaryota</taxon>
        <taxon>Viridiplantae</taxon>
        <taxon>Streptophyta</taxon>
        <taxon>Embryophyta</taxon>
        <taxon>Tracheophyta</taxon>
        <taxon>Spermatophyta</taxon>
        <taxon>Magnoliopsida</taxon>
        <taxon>eudicotyledons</taxon>
        <taxon>Gunneridae</taxon>
        <taxon>Pentapetalae</taxon>
        <taxon>asterids</taxon>
        <taxon>lamiids</taxon>
        <taxon>Solanales</taxon>
        <taxon>Solanaceae</taxon>
        <taxon>Solanoideae</taxon>
        <taxon>Datureae</taxon>
        <taxon>Datura</taxon>
    </lineage>
</organism>
<protein>
    <submittedName>
        <fullName evidence="1">Uncharacterized protein</fullName>
    </submittedName>
</protein>
<sequence length="119" mass="13513">MRSLQEPLHRYTNIASALPSQARHIVREEIRWGETIVFEGEYCHIPGYWEWDEDTLARSQEAFCEVWCPKTNIVLTSVGELSISLWDLYILGGLPIGGSLYEDVIPEATELSGTDAKDQ</sequence>
<name>A0ABS8UUF1_DATST</name>